<name>A0A813WD38_9BILA</name>
<protein>
    <submittedName>
        <fullName evidence="1">Uncharacterized protein</fullName>
    </submittedName>
</protein>
<sequence>MKKKTILFVNVLTWANYWKIIIAMSYTKMFGFYEISPIQIGDYVSSQSTILLGSINEKSKLECFKTCSLYSDCLLIQFDINQNQSDQSNSYTYFYRKIQNKGIISDYTSQVVRDSKTISSFELWNNVFHVEAFTFKDHLNLIWLELYDNIITRIDENTFYNLSNLI</sequence>
<dbReference type="AlphaFoldDB" id="A0A813WD38"/>
<dbReference type="EMBL" id="CAJNOC010001316">
    <property type="protein sequence ID" value="CAF0854198.1"/>
    <property type="molecule type" value="Genomic_DNA"/>
</dbReference>
<evidence type="ECO:0000313" key="1">
    <source>
        <dbReference type="EMBL" id="CAF0854198.1"/>
    </source>
</evidence>
<dbReference type="Proteomes" id="UP000663879">
    <property type="component" value="Unassembled WGS sequence"/>
</dbReference>
<dbReference type="OrthoDB" id="1394818at2759"/>
<accession>A0A813WD38</accession>
<comment type="caution">
    <text evidence="1">The sequence shown here is derived from an EMBL/GenBank/DDBJ whole genome shotgun (WGS) entry which is preliminary data.</text>
</comment>
<keyword evidence="2" id="KW-1185">Reference proteome</keyword>
<gene>
    <name evidence="1" type="ORF">OXX778_LOCUS9109</name>
</gene>
<organism evidence="1 2">
    <name type="scientific">Brachionus calyciflorus</name>
    <dbReference type="NCBI Taxonomy" id="104777"/>
    <lineage>
        <taxon>Eukaryota</taxon>
        <taxon>Metazoa</taxon>
        <taxon>Spiralia</taxon>
        <taxon>Gnathifera</taxon>
        <taxon>Rotifera</taxon>
        <taxon>Eurotatoria</taxon>
        <taxon>Monogononta</taxon>
        <taxon>Pseudotrocha</taxon>
        <taxon>Ploima</taxon>
        <taxon>Brachionidae</taxon>
        <taxon>Brachionus</taxon>
    </lineage>
</organism>
<proteinExistence type="predicted"/>
<evidence type="ECO:0000313" key="2">
    <source>
        <dbReference type="Proteomes" id="UP000663879"/>
    </source>
</evidence>
<reference evidence="1" key="1">
    <citation type="submission" date="2021-02" db="EMBL/GenBank/DDBJ databases">
        <authorList>
            <person name="Nowell W R."/>
        </authorList>
    </citation>
    <scope>NUCLEOTIDE SEQUENCE</scope>
    <source>
        <strain evidence="1">Ploen Becks lab</strain>
    </source>
</reference>